<sequence length="83" mass="9126">MAVHTLLGQGVGPRPTAREVGLARHTVRRLAHAATADDLLVGRWTGLPSILDPFKSPLHQRWAEGCTVARRLFEELGARIHGR</sequence>
<evidence type="ECO:0000313" key="1">
    <source>
        <dbReference type="EMBL" id="WAZ26774.1"/>
    </source>
</evidence>
<protein>
    <submittedName>
        <fullName evidence="1">Uncharacterized protein</fullName>
    </submittedName>
</protein>
<name>A0ABY7KQC6_9ACTN</name>
<gene>
    <name evidence="1" type="ORF">STRCI_008410</name>
</gene>
<evidence type="ECO:0000313" key="2">
    <source>
        <dbReference type="Proteomes" id="UP001164439"/>
    </source>
</evidence>
<dbReference type="EMBL" id="CP114413">
    <property type="protein sequence ID" value="WAZ26774.1"/>
    <property type="molecule type" value="Genomic_DNA"/>
</dbReference>
<proteinExistence type="predicted"/>
<dbReference type="Proteomes" id="UP001164439">
    <property type="component" value="Chromosome"/>
</dbReference>
<keyword evidence="2" id="KW-1185">Reference proteome</keyword>
<dbReference type="RefSeq" id="WP_269664260.1">
    <property type="nucleotide sequence ID" value="NZ_CP114413.1"/>
</dbReference>
<organism evidence="1 2">
    <name type="scientific">Streptomyces cinnabarinus</name>
    <dbReference type="NCBI Taxonomy" id="67287"/>
    <lineage>
        <taxon>Bacteria</taxon>
        <taxon>Bacillati</taxon>
        <taxon>Actinomycetota</taxon>
        <taxon>Actinomycetes</taxon>
        <taxon>Kitasatosporales</taxon>
        <taxon>Streptomycetaceae</taxon>
        <taxon>Streptomyces</taxon>
    </lineage>
</organism>
<accession>A0ABY7KQC6</accession>
<reference evidence="1" key="1">
    <citation type="submission" date="2022-12" db="EMBL/GenBank/DDBJ databases">
        <authorList>
            <person name="Ruckert C."/>
            <person name="Busche T."/>
            <person name="Kalinowski J."/>
            <person name="Wittmann C."/>
        </authorList>
    </citation>
    <scope>NUCLEOTIDE SEQUENCE</scope>
    <source>
        <strain evidence="1">DSM 40467</strain>
    </source>
</reference>